<reference evidence="3" key="1">
    <citation type="submission" date="2022-04" db="EMBL/GenBank/DDBJ databases">
        <title>Tomato heritable bacteria conferring resistance against bacterial wilt.</title>
        <authorList>
            <person name="Yin J."/>
        </authorList>
    </citation>
    <scope>NUCLEOTIDE SEQUENCE</scope>
    <source>
        <strain evidence="3">Cra20</strain>
    </source>
</reference>
<dbReference type="Pfam" id="PF05593">
    <property type="entry name" value="RHS_repeat"/>
    <property type="match status" value="1"/>
</dbReference>
<dbReference type="Gene3D" id="2.180.10.10">
    <property type="entry name" value="RHS repeat-associated core"/>
    <property type="match status" value="3"/>
</dbReference>
<organism evidence="3">
    <name type="scientific">Sphingomonas psychrotolerans</name>
    <dbReference type="NCBI Taxonomy" id="1327635"/>
    <lineage>
        <taxon>Bacteria</taxon>
        <taxon>Pseudomonadati</taxon>
        <taxon>Pseudomonadota</taxon>
        <taxon>Alphaproteobacteria</taxon>
        <taxon>Sphingomonadales</taxon>
        <taxon>Sphingomonadaceae</taxon>
        <taxon>Sphingomonas</taxon>
    </lineage>
</organism>
<feature type="compositionally biased region" description="Low complexity" evidence="1">
    <location>
        <begin position="1267"/>
        <end position="1277"/>
    </location>
</feature>
<evidence type="ECO:0000313" key="3">
    <source>
        <dbReference type="EMBL" id="MDT8757592.1"/>
    </source>
</evidence>
<dbReference type="InterPro" id="IPR050708">
    <property type="entry name" value="T6SS_VgrG/RHS"/>
</dbReference>
<feature type="chain" id="PRO_5045450715" description="RHS repeat-associated core domain-containing protein" evidence="2">
    <location>
        <begin position="40"/>
        <end position="1389"/>
    </location>
</feature>
<protein>
    <recommendedName>
        <fullName evidence="4">RHS repeat-associated core domain-containing protein</fullName>
    </recommendedName>
</protein>
<dbReference type="InterPro" id="IPR022385">
    <property type="entry name" value="Rhs_assc_core"/>
</dbReference>
<dbReference type="EMBL" id="JALMLT010000001">
    <property type="protein sequence ID" value="MDT8757592.1"/>
    <property type="molecule type" value="Genomic_DNA"/>
</dbReference>
<keyword evidence="2" id="KW-0732">Signal</keyword>
<evidence type="ECO:0008006" key="4">
    <source>
        <dbReference type="Google" id="ProtNLM"/>
    </source>
</evidence>
<comment type="caution">
    <text evidence="3">The sequence shown here is derived from an EMBL/GenBank/DDBJ whole genome shotgun (WGS) entry which is preliminary data.</text>
</comment>
<dbReference type="InterPro" id="IPR031325">
    <property type="entry name" value="RHS_repeat"/>
</dbReference>
<dbReference type="InterPro" id="IPR006530">
    <property type="entry name" value="YD"/>
</dbReference>
<dbReference type="PANTHER" id="PTHR32305">
    <property type="match status" value="1"/>
</dbReference>
<sequence length="1389" mass="147904">MSTLASNQKRNGVRAGRSHLLYLASCAALAIAISAPAAAQQTPPLNVDVDENGVDLVSGNFVTSITEGSIGSGEGAVAYTRSRSGASTWIDNWSGGLLLNTVGSVTTAYVLFGPSSDAFTSSGSTYTPVKANGSSLTSNLQGYLYTAADGTKIQFNTTGTGLAKGYPLVGYACGEYAATCGIPVSITKPNGMTFTLTYAYSAKCTSGSGPTCVGPKGYYRLGGVNSSAGYGFTINYVTNAPGTFSAPVTDWTRRTSITFSNANNAASPAPTVTYSAPYGYFPDFSDPAGRSWHFVGGNGVPLTSIQRPGASAPSTVITMSNTSPAYVSAITQNGITTNYSRTVSGNTATTTITDAQSNQRIVVADLSIARVTKDTRVLATGNLVTTYTHDTSGRLTDITYPEGNIVHYTYDARGNSTSITHKAKPSVGGADIVTTADFDATCANVVKCNQPNWTKDARLNQTDYAYDSTTGQVTSVTLPAATSGAVRPQIRYGYVATAGVSMLTSVSACRTLSSCAGTADEVKLSIGYNSNLLPQTVTRGAGDNSLLASQSLTYDSRGNILTVDGPLAGADDTTTFRYNLANERVGTISPDPDGSGALKRRAIKTSYNDAGQPLVSEFGNVDGTSDTDWAAFASAQQTTSTYDANGFKTADTVTAAGTAYQLTQYSYDGLGRLDCTALRMNGATWGSLPGACTLAPAGSAGPDRITHNLYDPLGRIAKVQTAYGTPEQADEVTNGYTANGQLAYVIDGENNKTSYEYDGFDRLAATRYPVKTVGAGASASADESQSTYDAEKLGYDAAGNILTRRLRDKQVIAYGYDNLNRVTLRDLPNASVAEQDSSYSYDLLGRLVSATSDQTINQVLLSYDALGRKTSESNYFYSIASQYDSAGRRTRVTWNDGFYVDYDYNVTGEMTAIRENGATSGIGVLATYGYDNLGRTLSITRGNGTTTGYGYDAISRLSSLSQDLAGTTYDFTHAFTYNPAGQIATATRSNDTYAWNDHYNVDRSYGANGLNQATNAGAVSLGYDGRGNLTTSGAQTYKYTATNALWEISGYHRLYTDPLDRLRFSSAAVAHYGNDGSQLAAEYYPSGSYPVLRRYVYGPGADEPVVWYEGSGTGDRRWLHADERGSVVAVSDAAGNATGINRYDEYGIPASTNIGRFQYTGQAWLPELGMYYYKARMYSPTLGRFMQTDPIGYGDGMNMYNYVGNDPVNFVDPTGLACNANQITSYVPSEENTDPNEIVSRGPRTLCINKPTEGSRPRTTGGGAGVTTPKPTTPETPSCKRDRESLAKARKNMPARVSMDRTWNSRSALIFHMMTYRDNAWDAKYGGRVGLAIVGALGKFLNAPGEALSVGLAGAELALERQEQYYQDIADTIKDRLEYMARQEDGTCK</sequence>
<dbReference type="NCBIfam" id="TIGR01643">
    <property type="entry name" value="YD_repeat_2x"/>
    <property type="match status" value="1"/>
</dbReference>
<feature type="signal peptide" evidence="2">
    <location>
        <begin position="1"/>
        <end position="39"/>
    </location>
</feature>
<dbReference type="NCBIfam" id="TIGR03696">
    <property type="entry name" value="Rhs_assc_core"/>
    <property type="match status" value="1"/>
</dbReference>
<name>A0ABU3N1H0_9SPHN</name>
<gene>
    <name evidence="3" type="ORF">MZO42_02675</name>
</gene>
<feature type="region of interest" description="Disordered" evidence="1">
    <location>
        <begin position="1227"/>
        <end position="1282"/>
    </location>
</feature>
<evidence type="ECO:0000256" key="1">
    <source>
        <dbReference type="SAM" id="MobiDB-lite"/>
    </source>
</evidence>
<proteinExistence type="predicted"/>
<accession>A0ABU3N1H0</accession>
<evidence type="ECO:0000256" key="2">
    <source>
        <dbReference type="SAM" id="SignalP"/>
    </source>
</evidence>
<dbReference type="PANTHER" id="PTHR32305:SF15">
    <property type="entry name" value="PROTEIN RHSA-RELATED"/>
    <property type="match status" value="1"/>
</dbReference>